<dbReference type="Proteomes" id="UP000887013">
    <property type="component" value="Unassembled WGS sequence"/>
</dbReference>
<proteinExistence type="predicted"/>
<gene>
    <name evidence="1" type="ORF">NPIL_91681</name>
</gene>
<reference evidence="1" key="1">
    <citation type="submission" date="2020-08" db="EMBL/GenBank/DDBJ databases">
        <title>Multicomponent nature underlies the extraordinary mechanical properties of spider dragline silk.</title>
        <authorList>
            <person name="Kono N."/>
            <person name="Nakamura H."/>
            <person name="Mori M."/>
            <person name="Yoshida Y."/>
            <person name="Ohtoshi R."/>
            <person name="Malay A.D."/>
            <person name="Moran D.A.P."/>
            <person name="Tomita M."/>
            <person name="Numata K."/>
            <person name="Arakawa K."/>
        </authorList>
    </citation>
    <scope>NUCLEOTIDE SEQUENCE</scope>
</reference>
<name>A0A8X6NY48_NEPPI</name>
<evidence type="ECO:0000313" key="2">
    <source>
        <dbReference type="Proteomes" id="UP000887013"/>
    </source>
</evidence>
<accession>A0A8X6NY48</accession>
<dbReference type="AlphaFoldDB" id="A0A8X6NY48"/>
<organism evidence="1 2">
    <name type="scientific">Nephila pilipes</name>
    <name type="common">Giant wood spider</name>
    <name type="synonym">Nephila maculata</name>
    <dbReference type="NCBI Taxonomy" id="299642"/>
    <lineage>
        <taxon>Eukaryota</taxon>
        <taxon>Metazoa</taxon>
        <taxon>Ecdysozoa</taxon>
        <taxon>Arthropoda</taxon>
        <taxon>Chelicerata</taxon>
        <taxon>Arachnida</taxon>
        <taxon>Araneae</taxon>
        <taxon>Araneomorphae</taxon>
        <taxon>Entelegynae</taxon>
        <taxon>Araneoidea</taxon>
        <taxon>Nephilidae</taxon>
        <taxon>Nephila</taxon>
    </lineage>
</organism>
<keyword evidence="2" id="KW-1185">Reference proteome</keyword>
<dbReference type="EMBL" id="BMAW01014000">
    <property type="protein sequence ID" value="GFT36957.1"/>
    <property type="molecule type" value="Genomic_DNA"/>
</dbReference>
<evidence type="ECO:0000313" key="1">
    <source>
        <dbReference type="EMBL" id="GFT36957.1"/>
    </source>
</evidence>
<protein>
    <submittedName>
        <fullName evidence="1">Uncharacterized protein</fullName>
    </submittedName>
</protein>
<sequence>MFAGPQTIYISKTQGKTTTNASGITPMINKSFIKILKEPLMEKTRQPFQKEMRIKILWLKPKEGTCLPARLQSERTFKQSLELQQRSRP</sequence>
<comment type="caution">
    <text evidence="1">The sequence shown here is derived from an EMBL/GenBank/DDBJ whole genome shotgun (WGS) entry which is preliminary data.</text>
</comment>